<dbReference type="PROSITE" id="PS50280">
    <property type="entry name" value="SET"/>
    <property type="match status" value="1"/>
</dbReference>
<dbReference type="InterPro" id="IPR019734">
    <property type="entry name" value="TPR_rpt"/>
</dbReference>
<keyword evidence="4" id="KW-0489">Methyltransferase</keyword>
<evidence type="ECO:0000256" key="13">
    <source>
        <dbReference type="ARBA" id="ARBA00093635"/>
    </source>
</evidence>
<dbReference type="Proteomes" id="UP000515158">
    <property type="component" value="Unplaced"/>
</dbReference>
<evidence type="ECO:0000313" key="20">
    <source>
        <dbReference type="RefSeq" id="XP_034255087.1"/>
    </source>
</evidence>
<dbReference type="AlphaFoldDB" id="A0A6P9AC73"/>
<comment type="subcellular location">
    <subcellularLocation>
        <location evidence="2">Cytoplasm</location>
    </subcellularLocation>
    <subcellularLocation>
        <location evidence="1">Nucleus</location>
    </subcellularLocation>
</comment>
<keyword evidence="9" id="KW-0862">Zinc</keyword>
<keyword evidence="8 15" id="KW-0863">Zinc-finger</keyword>
<dbReference type="InterPro" id="IPR044421">
    <property type="entry name" value="SMYD4_SET"/>
</dbReference>
<dbReference type="Gene3D" id="1.25.40.10">
    <property type="entry name" value="Tetratricopeptide repeat domain"/>
    <property type="match status" value="2"/>
</dbReference>
<dbReference type="SMART" id="SM00028">
    <property type="entry name" value="TPR"/>
    <property type="match status" value="4"/>
</dbReference>
<dbReference type="OrthoDB" id="62495at2759"/>
<dbReference type="InterPro" id="IPR046341">
    <property type="entry name" value="SET_dom_sf"/>
</dbReference>
<dbReference type="PANTHER" id="PTHR46165:SF2">
    <property type="entry name" value="SET AND MYND DOMAIN-CONTAINING PROTEIN 4"/>
    <property type="match status" value="1"/>
</dbReference>
<evidence type="ECO:0000259" key="16">
    <source>
        <dbReference type="PROSITE" id="PS50280"/>
    </source>
</evidence>
<protein>
    <recommendedName>
        <fullName evidence="13">Protein-lysine N-methyltransferase SMYD4</fullName>
    </recommendedName>
    <alternativeName>
        <fullName evidence="14">SET and MYND domain-containing protein 4</fullName>
    </alternativeName>
</protein>
<evidence type="ECO:0000313" key="18">
    <source>
        <dbReference type="Proteomes" id="UP000515158"/>
    </source>
</evidence>
<evidence type="ECO:0000256" key="1">
    <source>
        <dbReference type="ARBA" id="ARBA00004123"/>
    </source>
</evidence>
<keyword evidence="18" id="KW-1185">Reference proteome</keyword>
<evidence type="ECO:0000256" key="5">
    <source>
        <dbReference type="ARBA" id="ARBA00022679"/>
    </source>
</evidence>
<dbReference type="InterPro" id="IPR002893">
    <property type="entry name" value="Znf_MYND"/>
</dbReference>
<evidence type="ECO:0000256" key="14">
    <source>
        <dbReference type="ARBA" id="ARBA00093680"/>
    </source>
</evidence>
<evidence type="ECO:0000256" key="12">
    <source>
        <dbReference type="ARBA" id="ARBA00093423"/>
    </source>
</evidence>
<keyword evidence="3" id="KW-0963">Cytoplasm</keyword>
<evidence type="ECO:0000313" key="19">
    <source>
        <dbReference type="RefSeq" id="XP_034255085.1"/>
    </source>
</evidence>
<evidence type="ECO:0000259" key="17">
    <source>
        <dbReference type="PROSITE" id="PS50865"/>
    </source>
</evidence>
<keyword evidence="5" id="KW-0808">Transferase</keyword>
<gene>
    <name evidence="19 20" type="primary">LOC117653500</name>
</gene>
<evidence type="ECO:0000256" key="8">
    <source>
        <dbReference type="ARBA" id="ARBA00022771"/>
    </source>
</evidence>
<sequence length="782" mass="87713">MSMKNKIPQWQNVLDSLTKKSKEWNLFSGVDRKSEISIVQSFLKNDSLGSYLNEWIELCLSNGSTKSQDESTALRTKGNEAFKKHLDTMSLMLYTDSIRYAPYGSAEYALALANRSAVLYHLKKFKECVKDAEKALTLPYPERLKYKLLLRLARSYLSLNDSENCEVFLQRCKEEISQSTSGNSLEECNSIQAELDELLNGESNKTETGTVQDVLPSLLKGPSSHFPFASSALELKYSESKGRYVVTNQDIRQGDILFVEKPYAFVVLPDQYKIHCHHCSRTLVAPVPCKNCIDALFCDETCEEASYSSYHRWECGAIDLMSSVGVAHLGLRIVLTTGLPDKILDRSQSAAHLIHSSTGIFGNLEDSYSTVYSLLPHVEDMSQEDLFQYTATAELLTLYLMKKTNYFNDEDKLAGRGSGVVAQVCALLLRHIAQLVCNAHAITKLDSDRTSAKMSVDNCNTVVSESQQRIATAIYPSASMMNHSCNPNIINSFFNEMLIVKASRNIPKGEEVFNCYGPHFQRMGTAERQAALQAQYFFHCSCSACTSNPGESFDPVQERLWALRCSSCSGPLINEAPGREPAGSKVALSDLSNSHIMVCDTCGSHQPISDLVRDSFSALSLFREGCQLMDDGHMQDALNILNRCQQLQERALYRSNKDLTATYDMLAKCYATLGHYSKSLNYLEIMLPAIEEQYGADSIEIANELQKLSDVMMCNIRTMETTPPRDVLEKASNVVERALSITSVHYGKWNQGWQDLDKKRLELKLMNEMANVQGTMKHKMKF</sequence>
<evidence type="ECO:0000256" key="7">
    <source>
        <dbReference type="ARBA" id="ARBA00022723"/>
    </source>
</evidence>
<evidence type="ECO:0000256" key="2">
    <source>
        <dbReference type="ARBA" id="ARBA00004496"/>
    </source>
</evidence>
<dbReference type="Pfam" id="PF00856">
    <property type="entry name" value="SET"/>
    <property type="match status" value="1"/>
</dbReference>
<dbReference type="RefSeq" id="XP_034255085.1">
    <property type="nucleotide sequence ID" value="XM_034399194.1"/>
</dbReference>
<keyword evidence="7" id="KW-0479">Metal-binding</keyword>
<dbReference type="Gene3D" id="2.170.270.10">
    <property type="entry name" value="SET domain"/>
    <property type="match status" value="1"/>
</dbReference>
<dbReference type="SMART" id="SM00317">
    <property type="entry name" value="SET"/>
    <property type="match status" value="1"/>
</dbReference>
<name>A0A6P9AC73_THRPL</name>
<dbReference type="GO" id="GO:0008270">
    <property type="term" value="F:zinc ion binding"/>
    <property type="evidence" value="ECO:0007669"/>
    <property type="project" value="UniProtKB-KW"/>
</dbReference>
<reference evidence="19 20" key="1">
    <citation type="submission" date="2025-04" db="UniProtKB">
        <authorList>
            <consortium name="RefSeq"/>
        </authorList>
    </citation>
    <scope>IDENTIFICATION</scope>
    <source>
        <tissue evidence="19 20">Total insect</tissue>
    </source>
</reference>
<dbReference type="GO" id="GO:0008276">
    <property type="term" value="F:protein methyltransferase activity"/>
    <property type="evidence" value="ECO:0007669"/>
    <property type="project" value="UniProtKB-ARBA"/>
</dbReference>
<dbReference type="InterPro" id="IPR011990">
    <property type="entry name" value="TPR-like_helical_dom_sf"/>
</dbReference>
<evidence type="ECO:0000256" key="10">
    <source>
        <dbReference type="ARBA" id="ARBA00023242"/>
    </source>
</evidence>
<evidence type="ECO:0000256" key="6">
    <source>
        <dbReference type="ARBA" id="ARBA00022691"/>
    </source>
</evidence>
<evidence type="ECO:0000256" key="3">
    <source>
        <dbReference type="ARBA" id="ARBA00022490"/>
    </source>
</evidence>
<feature type="domain" description="MYND-type" evidence="17">
    <location>
        <begin position="276"/>
        <end position="315"/>
    </location>
</feature>
<dbReference type="GeneID" id="117653500"/>
<dbReference type="GO" id="GO:0042826">
    <property type="term" value="F:histone deacetylase binding"/>
    <property type="evidence" value="ECO:0007669"/>
    <property type="project" value="TreeGrafter"/>
</dbReference>
<comment type="catalytic activity">
    <reaction evidence="11">
        <text>L-lysyl-[protein] + S-adenosyl-L-methionine = N(6)-methyl-L-lysyl-[protein] + S-adenosyl-L-homocysteine + H(+)</text>
        <dbReference type="Rhea" id="RHEA:51736"/>
        <dbReference type="Rhea" id="RHEA-COMP:9752"/>
        <dbReference type="Rhea" id="RHEA-COMP:13053"/>
        <dbReference type="ChEBI" id="CHEBI:15378"/>
        <dbReference type="ChEBI" id="CHEBI:29969"/>
        <dbReference type="ChEBI" id="CHEBI:57856"/>
        <dbReference type="ChEBI" id="CHEBI:59789"/>
        <dbReference type="ChEBI" id="CHEBI:61929"/>
    </reaction>
</comment>
<dbReference type="SUPFAM" id="SSF82199">
    <property type="entry name" value="SET domain"/>
    <property type="match status" value="1"/>
</dbReference>
<dbReference type="GO" id="GO:0008170">
    <property type="term" value="F:N-methyltransferase activity"/>
    <property type="evidence" value="ECO:0007669"/>
    <property type="project" value="UniProtKB-ARBA"/>
</dbReference>
<feature type="domain" description="SET" evidence="16">
    <location>
        <begin position="231"/>
        <end position="517"/>
    </location>
</feature>
<dbReference type="KEGG" id="tpal:117653500"/>
<dbReference type="InterPro" id="IPR001214">
    <property type="entry name" value="SET_dom"/>
</dbReference>
<dbReference type="GO" id="GO:0005634">
    <property type="term" value="C:nucleus"/>
    <property type="evidence" value="ECO:0007669"/>
    <property type="project" value="UniProtKB-SubCell"/>
</dbReference>
<dbReference type="GO" id="GO:0008757">
    <property type="term" value="F:S-adenosylmethionine-dependent methyltransferase activity"/>
    <property type="evidence" value="ECO:0007669"/>
    <property type="project" value="UniProtKB-ARBA"/>
</dbReference>
<organism evidence="19">
    <name type="scientific">Thrips palmi</name>
    <name type="common">Melon thrips</name>
    <dbReference type="NCBI Taxonomy" id="161013"/>
    <lineage>
        <taxon>Eukaryota</taxon>
        <taxon>Metazoa</taxon>
        <taxon>Ecdysozoa</taxon>
        <taxon>Arthropoda</taxon>
        <taxon>Hexapoda</taxon>
        <taxon>Insecta</taxon>
        <taxon>Pterygota</taxon>
        <taxon>Neoptera</taxon>
        <taxon>Paraneoptera</taxon>
        <taxon>Thysanoptera</taxon>
        <taxon>Terebrantia</taxon>
        <taxon>Thripoidea</taxon>
        <taxon>Thripidae</taxon>
        <taxon>Thrips</taxon>
    </lineage>
</organism>
<dbReference type="GO" id="GO:0032259">
    <property type="term" value="P:methylation"/>
    <property type="evidence" value="ECO:0007669"/>
    <property type="project" value="UniProtKB-KW"/>
</dbReference>
<evidence type="ECO:0000256" key="4">
    <source>
        <dbReference type="ARBA" id="ARBA00022603"/>
    </source>
</evidence>
<accession>A0A6P9AC73</accession>
<dbReference type="SUPFAM" id="SSF48452">
    <property type="entry name" value="TPR-like"/>
    <property type="match status" value="1"/>
</dbReference>
<dbReference type="RefSeq" id="XP_034255087.1">
    <property type="nucleotide sequence ID" value="XM_034399196.1"/>
</dbReference>
<comment type="function">
    <text evidence="12">Protein-lysine N-methyltransferase. Monomethylates PRMT5, modulating its transcriptional activity. May also act as a histone methyltransferase. Plays a critical role in cardiac development. Acts as a key epigenetic regulator of gene expression during cardiac development via its dual activities as a methyltransferase and negative regulator of HDAC1.</text>
</comment>
<dbReference type="PROSITE" id="PS50865">
    <property type="entry name" value="ZF_MYND_2"/>
    <property type="match status" value="1"/>
</dbReference>
<evidence type="ECO:0000256" key="15">
    <source>
        <dbReference type="PROSITE-ProRule" id="PRU00134"/>
    </source>
</evidence>
<dbReference type="Gene3D" id="1.10.220.160">
    <property type="match status" value="1"/>
</dbReference>
<dbReference type="CDD" id="cd10536">
    <property type="entry name" value="SET_SMYD4"/>
    <property type="match status" value="1"/>
</dbReference>
<dbReference type="InterPro" id="IPR052097">
    <property type="entry name" value="SET-MYND_domain_protein"/>
</dbReference>
<dbReference type="PANTHER" id="PTHR46165">
    <property type="entry name" value="SET AND MYND DOMAIN-CONTAINING PROTEIN 4"/>
    <property type="match status" value="1"/>
</dbReference>
<dbReference type="GO" id="GO:0005737">
    <property type="term" value="C:cytoplasm"/>
    <property type="evidence" value="ECO:0007669"/>
    <property type="project" value="UniProtKB-SubCell"/>
</dbReference>
<keyword evidence="10" id="KW-0539">Nucleus</keyword>
<evidence type="ECO:0000256" key="11">
    <source>
        <dbReference type="ARBA" id="ARBA00048985"/>
    </source>
</evidence>
<evidence type="ECO:0000256" key="9">
    <source>
        <dbReference type="ARBA" id="ARBA00022833"/>
    </source>
</evidence>
<dbReference type="SUPFAM" id="SSF144232">
    <property type="entry name" value="HIT/MYND zinc finger-like"/>
    <property type="match status" value="1"/>
</dbReference>
<proteinExistence type="predicted"/>
<dbReference type="Gene3D" id="6.10.140.2220">
    <property type="match status" value="1"/>
</dbReference>
<keyword evidence="6" id="KW-0949">S-adenosyl-L-methionine</keyword>